<dbReference type="EMBL" id="CP002776">
    <property type="protein sequence ID" value="AEG32101.1"/>
    <property type="molecule type" value="Genomic_DNA"/>
</dbReference>
<dbReference type="PANTHER" id="PTHR42878">
    <property type="entry name" value="TWO-COMPONENT HISTIDINE KINASE"/>
    <property type="match status" value="1"/>
</dbReference>
<keyword evidence="5" id="KW-0812">Transmembrane</keyword>
<dbReference type="PRINTS" id="PR00344">
    <property type="entry name" value="BCTRLSENSOR"/>
</dbReference>
<organism evidence="7 8">
    <name type="scientific">Thiomicrospira cyclica (strain DSM 14477 / JCM 11371 / ALM1)</name>
    <name type="common">Thioalkalimicrobium cyclicum</name>
    <dbReference type="NCBI Taxonomy" id="717773"/>
    <lineage>
        <taxon>Bacteria</taxon>
        <taxon>Pseudomonadati</taxon>
        <taxon>Pseudomonadota</taxon>
        <taxon>Gammaproteobacteria</taxon>
        <taxon>Thiotrichales</taxon>
        <taxon>Piscirickettsiaceae</taxon>
        <taxon>Thiomicrospira</taxon>
    </lineage>
</organism>
<evidence type="ECO:0000313" key="8">
    <source>
        <dbReference type="Proteomes" id="UP000009232"/>
    </source>
</evidence>
<dbReference type="InterPro" id="IPR003594">
    <property type="entry name" value="HATPase_dom"/>
</dbReference>
<dbReference type="PANTHER" id="PTHR42878:SF14">
    <property type="entry name" value="OSMOLARITY TWO-COMPONENT SYSTEM PROTEIN SSK1"/>
    <property type="match status" value="1"/>
</dbReference>
<evidence type="ECO:0000259" key="6">
    <source>
        <dbReference type="PROSITE" id="PS50109"/>
    </source>
</evidence>
<dbReference type="InterPro" id="IPR005467">
    <property type="entry name" value="His_kinase_dom"/>
</dbReference>
<comment type="catalytic activity">
    <reaction evidence="1">
        <text>ATP + protein L-histidine = ADP + protein N-phospho-L-histidine.</text>
        <dbReference type="EC" id="2.7.13.3"/>
    </reaction>
</comment>
<sequence length="668" mass="75254">MLTLLHNPGVKNLLKSIPLLLKALLIFFAFTLNGVEAQDHCPITLALDPSSRMLIDAPSDLDFPDILTTNFTVPYKNQSLGLIKEAIWIKTPLNLDRDCESLQWSLVFGTAFHDFIDLYIVDGDQLLAHYALGDRRATHPILGPQRKPTIPLAAYINQDTSNKPLTLYIRIASQNALIADLSLMTDQAISDDEQPILILSAFIAATLFLLGVLSLILLGMTLKIALTYYFIMLVSYSFVLAAVYGWLNLTPINSDPWLTIAQATIALSFLLLSNTVLKLDNLFTKTYRSLLILNSLNFVFACYSAFIDELQLAILFSHLLGSFTIFMIMLLSIRLFKTNTIARLYMLIFGFMALSLILRTAFLHGLLPGNFITNHLFALVGIIQLTLLFFTTLSYYFLEFKQLVTQKQQLIFEQEQITQRKLFLRLLAHELMTPLAISDAAARNLIDDIELECKSESNQKLRNQLLNDITIQRRALKRMQELVQQCLVSQQDINRFSDGETSLKLILTSVEHEVKAMDIDNRVILNTAVPLAKQPQLIIKGDHQPLLFAMKLILNNALKYSPEQQKVELAITLEPLTLLAEKASQQLIIEARDYGIGFDHSYDTPKPFKRGNNTGNTSGLGIGLHIAQDIVSGYHGQLIIERMDQGSRVRLMVPVYLSNDFTTEAETE</sequence>
<feature type="transmembrane region" description="Helical" evidence="5">
    <location>
        <begin position="289"/>
        <end position="306"/>
    </location>
</feature>
<dbReference type="AlphaFoldDB" id="F6D9Q2"/>
<dbReference type="eggNOG" id="COG2205">
    <property type="taxonomic scope" value="Bacteria"/>
</dbReference>
<proteinExistence type="predicted"/>
<keyword evidence="8" id="KW-1185">Reference proteome</keyword>
<dbReference type="Proteomes" id="UP000009232">
    <property type="component" value="Chromosome"/>
</dbReference>
<dbReference type="GO" id="GO:0000156">
    <property type="term" value="F:phosphorelay response regulator activity"/>
    <property type="evidence" value="ECO:0007669"/>
    <property type="project" value="TreeGrafter"/>
</dbReference>
<feature type="transmembrane region" description="Helical" evidence="5">
    <location>
        <begin position="344"/>
        <end position="364"/>
    </location>
</feature>
<evidence type="ECO:0000256" key="1">
    <source>
        <dbReference type="ARBA" id="ARBA00000085"/>
    </source>
</evidence>
<dbReference type="SMART" id="SM00387">
    <property type="entry name" value="HATPase_c"/>
    <property type="match status" value="1"/>
</dbReference>
<keyword evidence="3" id="KW-0808">Transferase</keyword>
<feature type="transmembrane region" description="Helical" evidence="5">
    <location>
        <begin position="312"/>
        <end position="332"/>
    </location>
</feature>
<evidence type="ECO:0000256" key="2">
    <source>
        <dbReference type="ARBA" id="ARBA00012438"/>
    </source>
</evidence>
<dbReference type="PROSITE" id="PS50109">
    <property type="entry name" value="HIS_KIN"/>
    <property type="match status" value="1"/>
</dbReference>
<dbReference type="InterPro" id="IPR011622">
    <property type="entry name" value="7TMR_DISM_rcpt_extracell_dom2"/>
</dbReference>
<dbReference type="Gene3D" id="2.60.40.2380">
    <property type="match status" value="1"/>
</dbReference>
<dbReference type="GO" id="GO:0007234">
    <property type="term" value="P:osmosensory signaling via phosphorelay pathway"/>
    <property type="evidence" value="ECO:0007669"/>
    <property type="project" value="TreeGrafter"/>
</dbReference>
<feature type="transmembrane region" description="Helical" evidence="5">
    <location>
        <begin position="196"/>
        <end position="219"/>
    </location>
</feature>
<evidence type="ECO:0000313" key="7">
    <source>
        <dbReference type="EMBL" id="AEG32101.1"/>
    </source>
</evidence>
<dbReference type="EC" id="2.7.13.3" evidence="2"/>
<name>F6D9Q2_THICA</name>
<dbReference type="HOGENOM" id="CLU_431426_0_0_6"/>
<dbReference type="Pfam" id="PF07696">
    <property type="entry name" value="7TMR-DISMED2"/>
    <property type="match status" value="1"/>
</dbReference>
<feature type="transmembrane region" description="Helical" evidence="5">
    <location>
        <begin position="259"/>
        <end position="277"/>
    </location>
</feature>
<dbReference type="KEGG" id="tcy:Thicy_1337"/>
<keyword evidence="5" id="KW-0472">Membrane</keyword>
<gene>
    <name evidence="7" type="ordered locus">Thicy_1337</name>
</gene>
<dbReference type="Pfam" id="PF02518">
    <property type="entry name" value="HATPase_c"/>
    <property type="match status" value="1"/>
</dbReference>
<protein>
    <recommendedName>
        <fullName evidence="2">histidine kinase</fullName>
        <ecNumber evidence="2">2.7.13.3</ecNumber>
    </recommendedName>
</protein>
<keyword evidence="4 7" id="KW-0418">Kinase</keyword>
<dbReference type="GO" id="GO:0030295">
    <property type="term" value="F:protein kinase activator activity"/>
    <property type="evidence" value="ECO:0007669"/>
    <property type="project" value="TreeGrafter"/>
</dbReference>
<dbReference type="InterPro" id="IPR050351">
    <property type="entry name" value="BphY/WalK/GraS-like"/>
</dbReference>
<accession>F6D9Q2</accession>
<dbReference type="InterPro" id="IPR004358">
    <property type="entry name" value="Sig_transdc_His_kin-like_C"/>
</dbReference>
<dbReference type="InterPro" id="IPR036890">
    <property type="entry name" value="HATPase_C_sf"/>
</dbReference>
<dbReference type="Gene3D" id="3.30.565.10">
    <property type="entry name" value="Histidine kinase-like ATPase, C-terminal domain"/>
    <property type="match status" value="1"/>
</dbReference>
<feature type="transmembrane region" description="Helical" evidence="5">
    <location>
        <begin position="226"/>
        <end position="247"/>
    </location>
</feature>
<dbReference type="STRING" id="717773.Thicy_1337"/>
<reference evidence="7 8" key="1">
    <citation type="submission" date="2011-05" db="EMBL/GenBank/DDBJ databases">
        <title>Complete sequence of Thioalkalimicrobium cyclicum ALM1.</title>
        <authorList>
            <consortium name="US DOE Joint Genome Institute"/>
            <person name="Lucas S."/>
            <person name="Han J."/>
            <person name="Lapidus A."/>
            <person name="Cheng J.-F."/>
            <person name="Goodwin L."/>
            <person name="Pitluck S."/>
            <person name="Peters L."/>
            <person name="Mikhailova N."/>
            <person name="Davenport K."/>
            <person name="Han C."/>
            <person name="Tapia R."/>
            <person name="Land M."/>
            <person name="Hauser L."/>
            <person name="Kyrpides N."/>
            <person name="Ivanova N."/>
            <person name="Pagani I."/>
            <person name="Kappler U."/>
            <person name="Woyke T."/>
        </authorList>
    </citation>
    <scope>NUCLEOTIDE SEQUENCE [LARGE SCALE GENOMIC DNA]</scope>
    <source>
        <strain evidence="8">DSM 14477 / JCM 11371 / ALM1</strain>
    </source>
</reference>
<feature type="domain" description="Histidine kinase" evidence="6">
    <location>
        <begin position="426"/>
        <end position="657"/>
    </location>
</feature>
<evidence type="ECO:0000256" key="3">
    <source>
        <dbReference type="ARBA" id="ARBA00022679"/>
    </source>
</evidence>
<dbReference type="SUPFAM" id="SSF55874">
    <property type="entry name" value="ATPase domain of HSP90 chaperone/DNA topoisomerase II/histidine kinase"/>
    <property type="match status" value="1"/>
</dbReference>
<feature type="transmembrane region" description="Helical" evidence="5">
    <location>
        <begin position="376"/>
        <end position="398"/>
    </location>
</feature>
<keyword evidence="5" id="KW-1133">Transmembrane helix</keyword>
<dbReference type="GO" id="GO:0004673">
    <property type="term" value="F:protein histidine kinase activity"/>
    <property type="evidence" value="ECO:0007669"/>
    <property type="project" value="UniProtKB-EC"/>
</dbReference>
<evidence type="ECO:0000256" key="5">
    <source>
        <dbReference type="SAM" id="Phobius"/>
    </source>
</evidence>
<evidence type="ECO:0000256" key="4">
    <source>
        <dbReference type="ARBA" id="ARBA00022777"/>
    </source>
</evidence>